<reference evidence="2" key="1">
    <citation type="journal article" date="2023" name="bioRxiv">
        <title>Improved chromosome-level genome assembly for marigold (Tagetes erecta).</title>
        <authorList>
            <person name="Jiang F."/>
            <person name="Yuan L."/>
            <person name="Wang S."/>
            <person name="Wang H."/>
            <person name="Xu D."/>
            <person name="Wang A."/>
            <person name="Fan W."/>
        </authorList>
    </citation>
    <scope>NUCLEOTIDE SEQUENCE</scope>
    <source>
        <strain evidence="2">WSJ</strain>
        <tissue evidence="2">Leaf</tissue>
    </source>
</reference>
<organism evidence="2 3">
    <name type="scientific">Tagetes erecta</name>
    <name type="common">African marigold</name>
    <dbReference type="NCBI Taxonomy" id="13708"/>
    <lineage>
        <taxon>Eukaryota</taxon>
        <taxon>Viridiplantae</taxon>
        <taxon>Streptophyta</taxon>
        <taxon>Embryophyta</taxon>
        <taxon>Tracheophyta</taxon>
        <taxon>Spermatophyta</taxon>
        <taxon>Magnoliopsida</taxon>
        <taxon>eudicotyledons</taxon>
        <taxon>Gunneridae</taxon>
        <taxon>Pentapetalae</taxon>
        <taxon>asterids</taxon>
        <taxon>campanulids</taxon>
        <taxon>Asterales</taxon>
        <taxon>Asteraceae</taxon>
        <taxon>Asteroideae</taxon>
        <taxon>Heliantheae alliance</taxon>
        <taxon>Tageteae</taxon>
        <taxon>Tagetes</taxon>
    </lineage>
</organism>
<gene>
    <name evidence="2" type="ORF">QVD17_25012</name>
</gene>
<sequence>MYLMSCQQETLWSDMCNSYLSSKKQTLSLYFSSSSSSSLSVFALSVLRNDDGSGIWSILKTDLMVGVALEVLNVYKDCFCSNYRGEHYCYGRVVGTIIISVDSSCRPNTSIQCNNISLPESHHCKGTNTSSTDIQRVKNQRDNQRM</sequence>
<protein>
    <submittedName>
        <fullName evidence="2">Uncharacterized protein</fullName>
    </submittedName>
</protein>
<name>A0AAD8NV29_TARER</name>
<feature type="region of interest" description="Disordered" evidence="1">
    <location>
        <begin position="124"/>
        <end position="146"/>
    </location>
</feature>
<evidence type="ECO:0000313" key="2">
    <source>
        <dbReference type="EMBL" id="KAK1422119.1"/>
    </source>
</evidence>
<proteinExistence type="predicted"/>
<evidence type="ECO:0000313" key="3">
    <source>
        <dbReference type="Proteomes" id="UP001229421"/>
    </source>
</evidence>
<accession>A0AAD8NV29</accession>
<keyword evidence="3" id="KW-1185">Reference proteome</keyword>
<dbReference type="EMBL" id="JAUHHV010000006">
    <property type="protein sequence ID" value="KAK1422119.1"/>
    <property type="molecule type" value="Genomic_DNA"/>
</dbReference>
<dbReference type="AlphaFoldDB" id="A0AAD8NV29"/>
<evidence type="ECO:0000256" key="1">
    <source>
        <dbReference type="SAM" id="MobiDB-lite"/>
    </source>
</evidence>
<feature type="compositionally biased region" description="Basic and acidic residues" evidence="1">
    <location>
        <begin position="135"/>
        <end position="146"/>
    </location>
</feature>
<dbReference type="Proteomes" id="UP001229421">
    <property type="component" value="Unassembled WGS sequence"/>
</dbReference>
<comment type="caution">
    <text evidence="2">The sequence shown here is derived from an EMBL/GenBank/DDBJ whole genome shotgun (WGS) entry which is preliminary data.</text>
</comment>